<dbReference type="EMBL" id="NBSH01000013">
    <property type="protein sequence ID" value="ORX34718.1"/>
    <property type="molecule type" value="Genomic_DNA"/>
</dbReference>
<comment type="caution">
    <text evidence="3">The sequence shown here is derived from an EMBL/GenBank/DDBJ whole genome shotgun (WGS) entry which is preliminary data.</text>
</comment>
<accession>A0A1Y1U9K9</accession>
<dbReference type="InParanoid" id="A0A1Y1U9K9"/>
<name>A0A1Y1U9K9_9TREE</name>
<keyword evidence="2" id="KW-0812">Transmembrane</keyword>
<reference evidence="3 4" key="1">
    <citation type="submission" date="2017-03" db="EMBL/GenBank/DDBJ databases">
        <title>Widespread Adenine N6-methylation of Active Genes in Fungi.</title>
        <authorList>
            <consortium name="DOE Joint Genome Institute"/>
            <person name="Mondo S.J."/>
            <person name="Dannebaum R.O."/>
            <person name="Kuo R.C."/>
            <person name="Louie K.B."/>
            <person name="Bewick A.J."/>
            <person name="Labutti K."/>
            <person name="Haridas S."/>
            <person name="Kuo A."/>
            <person name="Salamov A."/>
            <person name="Ahrendt S.R."/>
            <person name="Lau R."/>
            <person name="Bowen B.P."/>
            <person name="Lipzen A."/>
            <person name="Sullivan W."/>
            <person name="Andreopoulos W.B."/>
            <person name="Clum A."/>
            <person name="Lindquist E."/>
            <person name="Daum C."/>
            <person name="Northen T.R."/>
            <person name="Ramamoorthy G."/>
            <person name="Schmitz R.J."/>
            <person name="Gryganskyi A."/>
            <person name="Culley D."/>
            <person name="Magnuson J."/>
            <person name="James T.Y."/>
            <person name="O'Malley M.A."/>
            <person name="Stajich J.E."/>
            <person name="Spatafora J.W."/>
            <person name="Visel A."/>
            <person name="Grigoriev I.V."/>
        </authorList>
    </citation>
    <scope>NUCLEOTIDE SEQUENCE [LARGE SCALE GENOMIC DNA]</scope>
    <source>
        <strain evidence="3 4">NRRL Y-17943</strain>
    </source>
</reference>
<evidence type="ECO:0000313" key="4">
    <source>
        <dbReference type="Proteomes" id="UP000193218"/>
    </source>
</evidence>
<gene>
    <name evidence="3" type="ORF">BD324DRAFT_634611</name>
</gene>
<proteinExistence type="predicted"/>
<evidence type="ECO:0000313" key="3">
    <source>
        <dbReference type="EMBL" id="ORX34718.1"/>
    </source>
</evidence>
<dbReference type="Proteomes" id="UP000193218">
    <property type="component" value="Unassembled WGS sequence"/>
</dbReference>
<dbReference type="RefSeq" id="XP_021868960.1">
    <property type="nucleotide sequence ID" value="XM_022016750.1"/>
</dbReference>
<dbReference type="GeneID" id="33558559"/>
<feature type="compositionally biased region" description="Basic residues" evidence="1">
    <location>
        <begin position="142"/>
        <end position="156"/>
    </location>
</feature>
<evidence type="ECO:0000256" key="1">
    <source>
        <dbReference type="SAM" id="MobiDB-lite"/>
    </source>
</evidence>
<organism evidence="3 4">
    <name type="scientific">Kockovaella imperatae</name>
    <dbReference type="NCBI Taxonomy" id="4999"/>
    <lineage>
        <taxon>Eukaryota</taxon>
        <taxon>Fungi</taxon>
        <taxon>Dikarya</taxon>
        <taxon>Basidiomycota</taxon>
        <taxon>Agaricomycotina</taxon>
        <taxon>Tremellomycetes</taxon>
        <taxon>Tremellales</taxon>
        <taxon>Cuniculitremaceae</taxon>
        <taxon>Kockovaella</taxon>
    </lineage>
</organism>
<keyword evidence="4" id="KW-1185">Reference proteome</keyword>
<sequence length="165" mass="18377">MGCNPYMPRGNPSQMHAAHSPFTPPSLSYGWAFCIASSLLLPLMLLSGVSVNVPLGFAVIVTDRPMPPPASAALFQLWQRDENTLKITKMACRFPIFSFFFIQTARVFFKVDWLSSPSGASSPAHLSLWVCSRRMDESNKGRERKRKKKKTAKTPKLRATSENGV</sequence>
<keyword evidence="2" id="KW-0472">Membrane</keyword>
<feature type="region of interest" description="Disordered" evidence="1">
    <location>
        <begin position="136"/>
        <end position="165"/>
    </location>
</feature>
<evidence type="ECO:0000256" key="2">
    <source>
        <dbReference type="SAM" id="Phobius"/>
    </source>
</evidence>
<keyword evidence="2" id="KW-1133">Transmembrane helix</keyword>
<protein>
    <submittedName>
        <fullName evidence="3">Uncharacterized protein</fullName>
    </submittedName>
</protein>
<feature type="transmembrane region" description="Helical" evidence="2">
    <location>
        <begin position="29"/>
        <end position="61"/>
    </location>
</feature>
<dbReference type="AlphaFoldDB" id="A0A1Y1U9K9"/>